<evidence type="ECO:0000313" key="1">
    <source>
        <dbReference type="EMBL" id="PYI54271.1"/>
    </source>
</evidence>
<protein>
    <submittedName>
        <fullName evidence="1">Uncharacterized protein</fullName>
    </submittedName>
</protein>
<gene>
    <name evidence="1" type="ORF">DLM86_12385</name>
</gene>
<accession>A0A2V5K4R4</accession>
<organism evidence="1 2">
    <name type="scientific">Paenibacillus flagellatus</name>
    <dbReference type="NCBI Taxonomy" id="2211139"/>
    <lineage>
        <taxon>Bacteria</taxon>
        <taxon>Bacillati</taxon>
        <taxon>Bacillota</taxon>
        <taxon>Bacilli</taxon>
        <taxon>Bacillales</taxon>
        <taxon>Paenibacillaceae</taxon>
        <taxon>Paenibacillus</taxon>
    </lineage>
</organism>
<name>A0A2V5K4R4_9BACL</name>
<dbReference type="AlphaFoldDB" id="A0A2V5K4R4"/>
<evidence type="ECO:0000313" key="2">
    <source>
        <dbReference type="Proteomes" id="UP000247476"/>
    </source>
</evidence>
<reference evidence="1 2" key="1">
    <citation type="submission" date="2018-05" db="EMBL/GenBank/DDBJ databases">
        <title>Paenibacillus flagellatus sp. nov., isolated from selenium mineral soil.</title>
        <authorList>
            <person name="Dai X."/>
        </authorList>
    </citation>
    <scope>NUCLEOTIDE SEQUENCE [LARGE SCALE GENOMIC DNA]</scope>
    <source>
        <strain evidence="1 2">DXL2</strain>
    </source>
</reference>
<comment type="caution">
    <text evidence="1">The sequence shown here is derived from an EMBL/GenBank/DDBJ whole genome shotgun (WGS) entry which is preliminary data.</text>
</comment>
<dbReference type="OrthoDB" id="9804563at2"/>
<dbReference type="EMBL" id="QJVJ01000005">
    <property type="protein sequence ID" value="PYI54271.1"/>
    <property type="molecule type" value="Genomic_DNA"/>
</dbReference>
<dbReference type="RefSeq" id="WP_110840332.1">
    <property type="nucleotide sequence ID" value="NZ_QJVJ01000005.1"/>
</dbReference>
<proteinExistence type="predicted"/>
<keyword evidence="2" id="KW-1185">Reference proteome</keyword>
<dbReference type="Proteomes" id="UP000247476">
    <property type="component" value="Unassembled WGS sequence"/>
</dbReference>
<sequence>MDERGRNRIRRVVLVRGRFAGVVRVSAPGQDDEGIPDWKEIGWVTHPDNAGVASSAAGCLENALLDEACFDYHCVFSKGRMTERRASRIDPRVEEDEAIRADYLNRYRMERTLNGG</sequence>